<dbReference type="EMBL" id="AMKT01000041">
    <property type="protein sequence ID" value="OXG21827.1"/>
    <property type="molecule type" value="Genomic_DNA"/>
</dbReference>
<dbReference type="SUPFAM" id="SSF52799">
    <property type="entry name" value="(Phosphotyrosine protein) phosphatases II"/>
    <property type="match status" value="1"/>
</dbReference>
<keyword evidence="3" id="KW-0378">Hydrolase</keyword>
<dbReference type="InterPro" id="IPR000387">
    <property type="entry name" value="Tyr_Pase_dom"/>
</dbReference>
<dbReference type="PANTHER" id="PTHR45848:SF4">
    <property type="entry name" value="DUAL SPECIFICITY PROTEIN PHOSPHATASE 12"/>
    <property type="match status" value="1"/>
</dbReference>
<sequence>MPQHDTVPSRPPSDAAKSDNLAIQDLSREVTSTGNIRLAAKRLAQSAQAEKLRNLKERASTRAQVAQPYARWADDPEEAEYLQSNVHAQAAAHVEDQVLVSDEEEEEEEKEAMGHMQEVVDGLWVGDLVAANDDDELEKNGIKNILSALRPSLKFSDKYAVYPLEIDDSADTDLLSHLPSCVAWIKEILDLRQKAAEPSSQKNGTENGESLKRSPDIDTVAQPGKPGGVLVHCQAGMSRSASIVAAYLMSQYDLDPMEAMTMIREKRPVVEPSATFWHQLGLFYTTDGKVSLKDRSTRQYYMERTTTQFINGDGTAPSMEKMAKYPASPSPSNPPTPKDHARRKIRCKMCRRHLAVREHMMDHILDQAPPVPASRPRTPSGASISSQRASFSSNAGMRFTDVVGEGAGFLTERERRGSQVSDVINPLTGLPGALSRRSSAGAGSNGAVSPTATQTLYERDTVTSPLSISHNHHNNNNNNNTTHPASRRGPILRNHSEPAGTVPPPPVPLPAAHSTTSVPAPQAPTTQRALQSADQLNMRLPPQLLALRMAGMGGAAANAGASANASNPPVSPGTNTPSPVIEKERRDQSSSSINTNGGAGAAARRFSSLAMTPKDEKEETKLYERRASGGEGMYGPPPILVNNKCSGYFVEPLTWMEPVLSKGQIAGKLVCPNEKCGVKIGNFDWAGVQCGCKEWVTPGFCIHRSKVDEVF</sequence>
<accession>A0A854QAK1</accession>
<proteinExistence type="inferred from homology"/>
<dbReference type="InterPro" id="IPR020422">
    <property type="entry name" value="TYR_PHOSPHATASE_DUAL_dom"/>
</dbReference>
<evidence type="ECO:0000259" key="6">
    <source>
        <dbReference type="PROSITE" id="PS50054"/>
    </source>
</evidence>
<feature type="compositionally biased region" description="Polar residues" evidence="5">
    <location>
        <begin position="198"/>
        <end position="208"/>
    </location>
</feature>
<dbReference type="SMART" id="SM00195">
    <property type="entry name" value="DSPc"/>
    <property type="match status" value="1"/>
</dbReference>
<protein>
    <recommendedName>
        <fullName evidence="2">protein-tyrosine-phosphatase</fullName>
        <ecNumber evidence="2">3.1.3.48</ecNumber>
    </recommendedName>
</protein>
<dbReference type="PROSITE" id="PS50054">
    <property type="entry name" value="TYR_PHOSPHATASE_DUAL"/>
    <property type="match status" value="1"/>
</dbReference>
<feature type="compositionally biased region" description="Low complexity" evidence="5">
    <location>
        <begin position="380"/>
        <end position="389"/>
    </location>
</feature>
<dbReference type="PROSITE" id="PS50056">
    <property type="entry name" value="TYR_PHOSPHATASE_2"/>
    <property type="match status" value="1"/>
</dbReference>
<dbReference type="InterPro" id="IPR029021">
    <property type="entry name" value="Prot-tyrosine_phosphatase-like"/>
</dbReference>
<dbReference type="InterPro" id="IPR016130">
    <property type="entry name" value="Tyr_Pase_AS"/>
</dbReference>
<comment type="caution">
    <text evidence="8">The sequence shown here is derived from an EMBL/GenBank/DDBJ whole genome shotgun (WGS) entry which is preliminary data.</text>
</comment>
<feature type="region of interest" description="Disordered" evidence="5">
    <location>
        <begin position="1"/>
        <end position="22"/>
    </location>
</feature>
<reference evidence="8 9" key="1">
    <citation type="submission" date="2017-06" db="EMBL/GenBank/DDBJ databases">
        <title>Global population genomics of the pathogenic fungus Cryptococcus neoformans var. grubii.</title>
        <authorList>
            <person name="Cuomo C."/>
            <person name="Litvintseva A."/>
            <person name="Chen Y."/>
            <person name="Young S."/>
            <person name="Zeng Q."/>
            <person name="Chapman S."/>
            <person name="Gujja S."/>
            <person name="Saif S."/>
            <person name="Birren B."/>
        </authorList>
    </citation>
    <scope>NUCLEOTIDE SEQUENCE [LARGE SCALE GENOMIC DNA]</scope>
    <source>
        <strain evidence="8 9">Tu259-1</strain>
    </source>
</reference>
<dbReference type="InterPro" id="IPR000340">
    <property type="entry name" value="Dual-sp_phosphatase_cat-dom"/>
</dbReference>
<evidence type="ECO:0000313" key="9">
    <source>
        <dbReference type="Proteomes" id="UP000199727"/>
    </source>
</evidence>
<gene>
    <name evidence="8" type="ORF">C361_03252</name>
</gene>
<dbReference type="EC" id="3.1.3.48" evidence="2"/>
<evidence type="ECO:0000256" key="2">
    <source>
        <dbReference type="ARBA" id="ARBA00013064"/>
    </source>
</evidence>
<dbReference type="PANTHER" id="PTHR45848">
    <property type="entry name" value="DUAL SPECIFICITY PROTEIN PHOSPHATASE 12 FAMILY MEMBER"/>
    <property type="match status" value="1"/>
</dbReference>
<dbReference type="GO" id="GO:0005634">
    <property type="term" value="C:nucleus"/>
    <property type="evidence" value="ECO:0007669"/>
    <property type="project" value="TreeGrafter"/>
</dbReference>
<feature type="region of interest" description="Disordered" evidence="5">
    <location>
        <begin position="308"/>
        <end position="344"/>
    </location>
</feature>
<dbReference type="GO" id="GO:0004725">
    <property type="term" value="F:protein tyrosine phosphatase activity"/>
    <property type="evidence" value="ECO:0007669"/>
    <property type="project" value="UniProtKB-EC"/>
</dbReference>
<feature type="domain" description="Tyrosine-protein phosphatase" evidence="6">
    <location>
        <begin position="115"/>
        <end position="289"/>
    </location>
</feature>
<comment type="similarity">
    <text evidence="1">Belongs to the protein-tyrosine phosphatase family. Non-receptor class dual specificity subfamily.</text>
</comment>
<dbReference type="Pfam" id="PF00782">
    <property type="entry name" value="DSPc"/>
    <property type="match status" value="1"/>
</dbReference>
<name>A0A854QAK1_CRYNE</name>
<feature type="region of interest" description="Disordered" evidence="5">
    <location>
        <begin position="195"/>
        <end position="225"/>
    </location>
</feature>
<feature type="compositionally biased region" description="Polar residues" evidence="5">
    <location>
        <begin position="513"/>
        <end position="531"/>
    </location>
</feature>
<dbReference type="OrthoDB" id="2017893at2759"/>
<dbReference type="Gene3D" id="3.90.190.10">
    <property type="entry name" value="Protein tyrosine phosphatase superfamily"/>
    <property type="match status" value="1"/>
</dbReference>
<dbReference type="AlphaFoldDB" id="A0A854QAK1"/>
<dbReference type="CDD" id="cd14498">
    <property type="entry name" value="DSP"/>
    <property type="match status" value="1"/>
</dbReference>
<feature type="domain" description="Tyrosine specific protein phosphatases" evidence="7">
    <location>
        <begin position="208"/>
        <end position="268"/>
    </location>
</feature>
<evidence type="ECO:0000256" key="4">
    <source>
        <dbReference type="ARBA" id="ARBA00022912"/>
    </source>
</evidence>
<dbReference type="PROSITE" id="PS00383">
    <property type="entry name" value="TYR_PHOSPHATASE_1"/>
    <property type="match status" value="1"/>
</dbReference>
<evidence type="ECO:0000313" key="8">
    <source>
        <dbReference type="EMBL" id="OXG21827.1"/>
    </source>
</evidence>
<feature type="compositionally biased region" description="Low complexity" evidence="5">
    <location>
        <begin position="557"/>
        <end position="567"/>
    </location>
</feature>
<feature type="region of interest" description="Disordered" evidence="5">
    <location>
        <begin position="413"/>
        <end position="531"/>
    </location>
</feature>
<evidence type="ECO:0000256" key="5">
    <source>
        <dbReference type="SAM" id="MobiDB-lite"/>
    </source>
</evidence>
<feature type="region of interest" description="Disordered" evidence="5">
    <location>
        <begin position="367"/>
        <end position="389"/>
    </location>
</feature>
<evidence type="ECO:0000259" key="7">
    <source>
        <dbReference type="PROSITE" id="PS50056"/>
    </source>
</evidence>
<feature type="compositionally biased region" description="Low complexity" evidence="5">
    <location>
        <begin position="474"/>
        <end position="483"/>
    </location>
</feature>
<dbReference type="Proteomes" id="UP000199727">
    <property type="component" value="Unassembled WGS sequence"/>
</dbReference>
<organism evidence="8 9">
    <name type="scientific">Cryptococcus neoformans Tu259-1</name>
    <dbReference type="NCBI Taxonomy" id="1230072"/>
    <lineage>
        <taxon>Eukaryota</taxon>
        <taxon>Fungi</taxon>
        <taxon>Dikarya</taxon>
        <taxon>Basidiomycota</taxon>
        <taxon>Agaricomycotina</taxon>
        <taxon>Tremellomycetes</taxon>
        <taxon>Tremellales</taxon>
        <taxon>Cryptococcaceae</taxon>
        <taxon>Cryptococcus</taxon>
        <taxon>Cryptococcus neoformans species complex</taxon>
    </lineage>
</organism>
<dbReference type="GO" id="GO:0008138">
    <property type="term" value="F:protein tyrosine/serine/threonine phosphatase activity"/>
    <property type="evidence" value="ECO:0007669"/>
    <property type="project" value="TreeGrafter"/>
</dbReference>
<feature type="compositionally biased region" description="Low complexity" evidence="5">
    <location>
        <begin position="432"/>
        <end position="447"/>
    </location>
</feature>
<feature type="compositionally biased region" description="Polar residues" evidence="5">
    <location>
        <begin position="448"/>
        <end position="469"/>
    </location>
</feature>
<evidence type="ECO:0000256" key="1">
    <source>
        <dbReference type="ARBA" id="ARBA00008601"/>
    </source>
</evidence>
<feature type="region of interest" description="Disordered" evidence="5">
    <location>
        <begin position="557"/>
        <end position="620"/>
    </location>
</feature>
<evidence type="ECO:0000256" key="3">
    <source>
        <dbReference type="ARBA" id="ARBA00022801"/>
    </source>
</evidence>
<keyword evidence="4" id="KW-0904">Protein phosphatase</keyword>